<evidence type="ECO:0000313" key="3">
    <source>
        <dbReference type="Proteomes" id="UP000267096"/>
    </source>
</evidence>
<dbReference type="OrthoDB" id="5847186at2759"/>
<dbReference type="EMBL" id="UYRR01037432">
    <property type="protein sequence ID" value="VDK70342.1"/>
    <property type="molecule type" value="Genomic_DNA"/>
</dbReference>
<dbReference type="AlphaFoldDB" id="A0A0M3KGN9"/>
<keyword evidence="1" id="KW-1133">Transmembrane helix</keyword>
<feature type="transmembrane region" description="Helical" evidence="1">
    <location>
        <begin position="132"/>
        <end position="152"/>
    </location>
</feature>
<evidence type="ECO:0000313" key="4">
    <source>
        <dbReference type="WBParaSite" id="ASIM_0002015301-mRNA-1"/>
    </source>
</evidence>
<organism evidence="4">
    <name type="scientific">Anisakis simplex</name>
    <name type="common">Herring worm</name>
    <dbReference type="NCBI Taxonomy" id="6269"/>
    <lineage>
        <taxon>Eukaryota</taxon>
        <taxon>Metazoa</taxon>
        <taxon>Ecdysozoa</taxon>
        <taxon>Nematoda</taxon>
        <taxon>Chromadorea</taxon>
        <taxon>Rhabditida</taxon>
        <taxon>Spirurina</taxon>
        <taxon>Ascaridomorpha</taxon>
        <taxon>Ascaridoidea</taxon>
        <taxon>Anisakidae</taxon>
        <taxon>Anisakis</taxon>
        <taxon>Anisakis simplex complex</taxon>
    </lineage>
</organism>
<feature type="transmembrane region" description="Helical" evidence="1">
    <location>
        <begin position="100"/>
        <end position="126"/>
    </location>
</feature>
<keyword evidence="1" id="KW-0812">Transmembrane</keyword>
<accession>A0A0M3KGN9</accession>
<reference evidence="4" key="1">
    <citation type="submission" date="2017-02" db="UniProtKB">
        <authorList>
            <consortium name="WormBaseParasite"/>
        </authorList>
    </citation>
    <scope>IDENTIFICATION</scope>
</reference>
<protein>
    <submittedName>
        <fullName evidence="4">G_PROTEIN_RECEP_F3_4 domain-containing protein</fullName>
    </submittedName>
</protein>
<keyword evidence="1" id="KW-0472">Membrane</keyword>
<proteinExistence type="predicted"/>
<dbReference type="WBParaSite" id="ASIM_0002015301-mRNA-1">
    <property type="protein sequence ID" value="ASIM_0002015301-mRNA-1"/>
    <property type="gene ID" value="ASIM_0002015301"/>
</dbReference>
<gene>
    <name evidence="2" type="ORF">ASIM_LOCUS19537</name>
</gene>
<reference evidence="2 3" key="2">
    <citation type="submission" date="2018-11" db="EMBL/GenBank/DDBJ databases">
        <authorList>
            <consortium name="Pathogen Informatics"/>
        </authorList>
    </citation>
    <scope>NUCLEOTIDE SEQUENCE [LARGE SCALE GENOMIC DNA]</scope>
</reference>
<sequence length="161" mass="17975">MCPRASSFCAKPARRLPSLPQVKTLSVSLRERLRILSANATEPQDDDTHHHAHRSFTDNIVLEANSNPSRRSFVKDCARECSIAITSDKRDEECRISEGIPVYVVVIIALISFGFGVAFVATLWMIHIKTGPFHPLCLLVVFSEVSYLNFVVATPKSCFIK</sequence>
<keyword evidence="3" id="KW-1185">Reference proteome</keyword>
<evidence type="ECO:0000313" key="2">
    <source>
        <dbReference type="EMBL" id="VDK70342.1"/>
    </source>
</evidence>
<name>A0A0M3KGN9_ANISI</name>
<dbReference type="Proteomes" id="UP000267096">
    <property type="component" value="Unassembled WGS sequence"/>
</dbReference>
<evidence type="ECO:0000256" key="1">
    <source>
        <dbReference type="SAM" id="Phobius"/>
    </source>
</evidence>